<dbReference type="GeneID" id="98175262"/>
<evidence type="ECO:0000313" key="2">
    <source>
        <dbReference type="EMBL" id="GAB1314309.1"/>
    </source>
</evidence>
<keyword evidence="3" id="KW-1185">Reference proteome</keyword>
<accession>A0ABQ0G9H1</accession>
<gene>
    <name evidence="2" type="ORF">MFIFM68171_04519</name>
</gene>
<name>A0ABQ0G9H1_9PEZI</name>
<sequence length="167" mass="18837">MSARQQAIGRLEADVGEIKVTMSQMDVRMRQMEARSLNSKLKNPIARIRPVPIFIQGRGAGEPNLDYFPKYADEFYGLRKPQKERDYKMLTYLSEFYDIQLEAADASRSGEEVQVDPERAVELLEAILGLDEDNFIAFRARAQQFANQGPPTAEKRDLPATDPSGGP</sequence>
<protein>
    <recommendedName>
        <fullName evidence="4">Tail assembly chaperone</fullName>
    </recommendedName>
</protein>
<dbReference type="EMBL" id="BAAFSV010000002">
    <property type="protein sequence ID" value="GAB1314309.1"/>
    <property type="molecule type" value="Genomic_DNA"/>
</dbReference>
<evidence type="ECO:0000256" key="1">
    <source>
        <dbReference type="SAM" id="MobiDB-lite"/>
    </source>
</evidence>
<reference evidence="2 3" key="1">
    <citation type="submission" date="2024-09" db="EMBL/GenBank/DDBJ databases">
        <title>Itraconazole resistance in Madurella fahalii resulting from another homologue of gene encoding cytochrome P450 14-alpha sterol demethylase (CYP51).</title>
        <authorList>
            <person name="Yoshioka I."/>
            <person name="Fahal A.H."/>
            <person name="Kaneko S."/>
            <person name="Yaguchi T."/>
        </authorList>
    </citation>
    <scope>NUCLEOTIDE SEQUENCE [LARGE SCALE GENOMIC DNA]</scope>
    <source>
        <strain evidence="2 3">IFM 68171</strain>
    </source>
</reference>
<organism evidence="2 3">
    <name type="scientific">Madurella fahalii</name>
    <dbReference type="NCBI Taxonomy" id="1157608"/>
    <lineage>
        <taxon>Eukaryota</taxon>
        <taxon>Fungi</taxon>
        <taxon>Dikarya</taxon>
        <taxon>Ascomycota</taxon>
        <taxon>Pezizomycotina</taxon>
        <taxon>Sordariomycetes</taxon>
        <taxon>Sordariomycetidae</taxon>
        <taxon>Sordariales</taxon>
        <taxon>Sordariales incertae sedis</taxon>
        <taxon>Madurella</taxon>
    </lineage>
</organism>
<evidence type="ECO:0008006" key="4">
    <source>
        <dbReference type="Google" id="ProtNLM"/>
    </source>
</evidence>
<dbReference type="RefSeq" id="XP_070916040.1">
    <property type="nucleotide sequence ID" value="XM_071059939.1"/>
</dbReference>
<dbReference type="Proteomes" id="UP001628179">
    <property type="component" value="Unassembled WGS sequence"/>
</dbReference>
<proteinExistence type="predicted"/>
<comment type="caution">
    <text evidence="2">The sequence shown here is derived from an EMBL/GenBank/DDBJ whole genome shotgun (WGS) entry which is preliminary data.</text>
</comment>
<evidence type="ECO:0000313" key="3">
    <source>
        <dbReference type="Proteomes" id="UP001628179"/>
    </source>
</evidence>
<feature type="region of interest" description="Disordered" evidence="1">
    <location>
        <begin position="146"/>
        <end position="167"/>
    </location>
</feature>